<evidence type="ECO:0000313" key="1">
    <source>
        <dbReference type="EMBL" id="SVA44681.1"/>
    </source>
</evidence>
<accession>A0A381VX55</accession>
<dbReference type="AlphaFoldDB" id="A0A381VX55"/>
<sequence>MFTKTAASANGTIAAMNQGIKGAAFK</sequence>
<protein>
    <submittedName>
        <fullName evidence="1">Uncharacterized protein</fullName>
    </submittedName>
</protein>
<reference evidence="1" key="1">
    <citation type="submission" date="2018-05" db="EMBL/GenBank/DDBJ databases">
        <authorList>
            <person name="Lanie J.A."/>
            <person name="Ng W.-L."/>
            <person name="Kazmierczak K.M."/>
            <person name="Andrzejewski T.M."/>
            <person name="Davidsen T.M."/>
            <person name="Wayne K.J."/>
            <person name="Tettelin H."/>
            <person name="Glass J.I."/>
            <person name="Rusch D."/>
            <person name="Podicherti R."/>
            <person name="Tsui H.-C.T."/>
            <person name="Winkler M.E."/>
        </authorList>
    </citation>
    <scope>NUCLEOTIDE SEQUENCE</scope>
</reference>
<dbReference type="EMBL" id="UINC01010008">
    <property type="protein sequence ID" value="SVA44681.1"/>
    <property type="molecule type" value="Genomic_DNA"/>
</dbReference>
<proteinExistence type="predicted"/>
<name>A0A381VX55_9ZZZZ</name>
<gene>
    <name evidence="1" type="ORF">METZ01_LOCUS97535</name>
</gene>
<organism evidence="1">
    <name type="scientific">marine metagenome</name>
    <dbReference type="NCBI Taxonomy" id="408172"/>
    <lineage>
        <taxon>unclassified sequences</taxon>
        <taxon>metagenomes</taxon>
        <taxon>ecological metagenomes</taxon>
    </lineage>
</organism>